<dbReference type="PANTHER" id="PTHR21700">
    <property type="entry name" value="TRANSTHYRETIN-LIKE FAMILY PROTEIN-RELATED"/>
    <property type="match status" value="1"/>
</dbReference>
<evidence type="ECO:0000256" key="1">
    <source>
        <dbReference type="ARBA" id="ARBA00004613"/>
    </source>
</evidence>
<dbReference type="EMBL" id="JAKKPZ010000007">
    <property type="protein sequence ID" value="KAI1719085.1"/>
    <property type="molecule type" value="Genomic_DNA"/>
</dbReference>
<accession>A0AAD4NBU1</accession>
<dbReference type="Gene3D" id="2.60.40.3330">
    <property type="match status" value="1"/>
</dbReference>
<comment type="similarity">
    <text evidence="2">Belongs to the nematode transthyretin-like family.</text>
</comment>
<dbReference type="InterPro" id="IPR001534">
    <property type="entry name" value="Transthyretin-like"/>
</dbReference>
<evidence type="ECO:0000256" key="4">
    <source>
        <dbReference type="ARBA" id="ARBA00022729"/>
    </source>
</evidence>
<organism evidence="6 7">
    <name type="scientific">Ditylenchus destructor</name>
    <dbReference type="NCBI Taxonomy" id="166010"/>
    <lineage>
        <taxon>Eukaryota</taxon>
        <taxon>Metazoa</taxon>
        <taxon>Ecdysozoa</taxon>
        <taxon>Nematoda</taxon>
        <taxon>Chromadorea</taxon>
        <taxon>Rhabditida</taxon>
        <taxon>Tylenchina</taxon>
        <taxon>Tylenchomorpha</taxon>
        <taxon>Sphaerularioidea</taxon>
        <taxon>Anguinidae</taxon>
        <taxon>Anguininae</taxon>
        <taxon>Ditylenchus</taxon>
    </lineage>
</organism>
<evidence type="ECO:0000313" key="6">
    <source>
        <dbReference type="EMBL" id="KAI1719085.1"/>
    </source>
</evidence>
<protein>
    <submittedName>
        <fullName evidence="6">Transthyretin-like family domain-containing protein</fullName>
    </submittedName>
</protein>
<dbReference type="InterPro" id="IPR038479">
    <property type="entry name" value="Transthyretin-like_sf"/>
</dbReference>
<dbReference type="AlphaFoldDB" id="A0AAD4NBU1"/>
<reference evidence="6" key="1">
    <citation type="submission" date="2022-01" db="EMBL/GenBank/DDBJ databases">
        <title>Genome Sequence Resource for Two Populations of Ditylenchus destructor, the Migratory Endoparasitic Phytonematode.</title>
        <authorList>
            <person name="Zhang H."/>
            <person name="Lin R."/>
            <person name="Xie B."/>
        </authorList>
    </citation>
    <scope>NUCLEOTIDE SEQUENCE</scope>
    <source>
        <strain evidence="6">BazhouSP</strain>
    </source>
</reference>
<keyword evidence="3" id="KW-0964">Secreted</keyword>
<evidence type="ECO:0000313" key="7">
    <source>
        <dbReference type="Proteomes" id="UP001201812"/>
    </source>
</evidence>
<comment type="subcellular location">
    <subcellularLocation>
        <location evidence="1">Secreted</location>
    </subcellularLocation>
</comment>
<feature type="chain" id="PRO_5042015323" evidence="5">
    <location>
        <begin position="24"/>
        <end position="159"/>
    </location>
</feature>
<dbReference type="Proteomes" id="UP001201812">
    <property type="component" value="Unassembled WGS sequence"/>
</dbReference>
<evidence type="ECO:0000256" key="2">
    <source>
        <dbReference type="ARBA" id="ARBA00010112"/>
    </source>
</evidence>
<dbReference type="Pfam" id="PF01060">
    <property type="entry name" value="TTR-52"/>
    <property type="match status" value="1"/>
</dbReference>
<sequence length="159" mass="18128">MNIDLWILLRILISLTFIPRSSGFFFKTGGVTSLETPEKRLQGVGVRGRLLCGRTPLNATKVKIVDVDIRPDPDDLLSETLTDVNGLFQVAGATREDTIIEVLIKIYHDCLDLHRPCQRKVIWKVPAVYYNNGTLTEWFDVGTVNMEIVFPQEERDCRH</sequence>
<proteinExistence type="inferred from homology"/>
<name>A0AAD4NBU1_9BILA</name>
<feature type="signal peptide" evidence="5">
    <location>
        <begin position="1"/>
        <end position="23"/>
    </location>
</feature>
<gene>
    <name evidence="6" type="ORF">DdX_06209</name>
</gene>
<evidence type="ECO:0000256" key="3">
    <source>
        <dbReference type="ARBA" id="ARBA00022525"/>
    </source>
</evidence>
<dbReference type="GO" id="GO:0005576">
    <property type="term" value="C:extracellular region"/>
    <property type="evidence" value="ECO:0007669"/>
    <property type="project" value="UniProtKB-SubCell"/>
</dbReference>
<dbReference type="GO" id="GO:0009986">
    <property type="term" value="C:cell surface"/>
    <property type="evidence" value="ECO:0007669"/>
    <property type="project" value="InterPro"/>
</dbReference>
<comment type="caution">
    <text evidence="6">The sequence shown here is derived from an EMBL/GenBank/DDBJ whole genome shotgun (WGS) entry which is preliminary data.</text>
</comment>
<keyword evidence="7" id="KW-1185">Reference proteome</keyword>
<keyword evidence="4 5" id="KW-0732">Signal</keyword>
<evidence type="ECO:0000256" key="5">
    <source>
        <dbReference type="SAM" id="SignalP"/>
    </source>
</evidence>